<name>A0ABR7GKG0_9FIRM</name>
<evidence type="ECO:0000313" key="3">
    <source>
        <dbReference type="Proteomes" id="UP000641741"/>
    </source>
</evidence>
<comment type="caution">
    <text evidence="2">The sequence shown here is derived from an EMBL/GenBank/DDBJ whole genome shotgun (WGS) entry which is preliminary data.</text>
</comment>
<dbReference type="InterPro" id="IPR038369">
    <property type="entry name" value="SpoVAD_sf"/>
</dbReference>
<proteinExistence type="predicted"/>
<reference evidence="2 3" key="1">
    <citation type="submission" date="2020-08" db="EMBL/GenBank/DDBJ databases">
        <title>Genome public.</title>
        <authorList>
            <person name="Liu C."/>
            <person name="Sun Q."/>
        </authorList>
    </citation>
    <scope>NUCLEOTIDE SEQUENCE [LARGE SCALE GENOMIC DNA]</scope>
    <source>
        <strain evidence="2 3">M2</strain>
    </source>
</reference>
<sequence>MPMRQHRTISASMERPHSPKTPSSPAACDTLSCLLRELGAQPTDFDCIVTGDLGRVGADLLLTLLREDGIDLSPVYSDCGILLFGDTQDAHAGGSGCGCSAAVLCGPLLRDMHEGKIRRMIFAGTGAMMSPTSVQQSQPIAGICHAVVLERSGA</sequence>
<dbReference type="EMBL" id="JACOPK010000002">
    <property type="protein sequence ID" value="MBC5694808.1"/>
    <property type="molecule type" value="Genomic_DNA"/>
</dbReference>
<evidence type="ECO:0008006" key="4">
    <source>
        <dbReference type="Google" id="ProtNLM"/>
    </source>
</evidence>
<dbReference type="Pfam" id="PF07451">
    <property type="entry name" value="SpoVAD"/>
    <property type="match status" value="1"/>
</dbReference>
<dbReference type="InterPro" id="IPR010894">
    <property type="entry name" value="SpoVAD"/>
</dbReference>
<evidence type="ECO:0000256" key="1">
    <source>
        <dbReference type="SAM" id="MobiDB-lite"/>
    </source>
</evidence>
<feature type="region of interest" description="Disordered" evidence="1">
    <location>
        <begin position="1"/>
        <end position="24"/>
    </location>
</feature>
<gene>
    <name evidence="2" type="ORF">H8S02_02435</name>
</gene>
<evidence type="ECO:0000313" key="2">
    <source>
        <dbReference type="EMBL" id="MBC5694808.1"/>
    </source>
</evidence>
<protein>
    <recommendedName>
        <fullName evidence="4">Stage V sporulation protein AD</fullName>
    </recommendedName>
</protein>
<organism evidence="2 3">
    <name type="scientific">Agathobaculum hominis</name>
    <dbReference type="NCBI Taxonomy" id="2763014"/>
    <lineage>
        <taxon>Bacteria</taxon>
        <taxon>Bacillati</taxon>
        <taxon>Bacillota</taxon>
        <taxon>Clostridia</taxon>
        <taxon>Eubacteriales</taxon>
        <taxon>Butyricicoccaceae</taxon>
        <taxon>Agathobaculum</taxon>
    </lineage>
</organism>
<accession>A0ABR7GKG0</accession>
<dbReference type="Gene3D" id="3.40.47.40">
    <property type="entry name" value="Stage V sporulation protein AD"/>
    <property type="match status" value="1"/>
</dbReference>
<dbReference type="Proteomes" id="UP000641741">
    <property type="component" value="Unassembled WGS sequence"/>
</dbReference>
<keyword evidence="3" id="KW-1185">Reference proteome</keyword>